<dbReference type="EMBL" id="JAOVZV010000014">
    <property type="protein sequence ID" value="MCX8533075.1"/>
    <property type="molecule type" value="Genomic_DNA"/>
</dbReference>
<sequence length="140" mass="16553">MIKILRSPIKSFFSWIFREELNDLHYSITEHRILKKQYEKEISNVTSNENPVSILFKNWADGFFKDHLLNVELSLSVIIEEMRDTNPFLKYCSVKTFNENLKSYCLKKGFILNPYHKAQPDGRILKTISGKVTEMIYIET</sequence>
<proteinExistence type="predicted"/>
<accession>A0ABT3Y4L2</accession>
<comment type="caution">
    <text evidence="1">The sequence shown here is derived from an EMBL/GenBank/DDBJ whole genome shotgun (WGS) entry which is preliminary data.</text>
</comment>
<keyword evidence="2" id="KW-1185">Reference proteome</keyword>
<reference evidence="1" key="1">
    <citation type="submission" date="2022-10" db="EMBL/GenBank/DDBJ databases">
        <title>Chryseobacterium sp. nov., a novel bacterial species.</title>
        <authorList>
            <person name="Cao Y."/>
        </authorList>
    </citation>
    <scope>NUCLEOTIDE SEQUENCE</scope>
    <source>
        <strain evidence="1">KC 927</strain>
    </source>
</reference>
<protein>
    <submittedName>
        <fullName evidence="1">Uncharacterized protein</fullName>
    </submittedName>
</protein>
<evidence type="ECO:0000313" key="1">
    <source>
        <dbReference type="EMBL" id="MCX8533075.1"/>
    </source>
</evidence>
<evidence type="ECO:0000313" key="2">
    <source>
        <dbReference type="Proteomes" id="UP001070176"/>
    </source>
</evidence>
<name>A0ABT3Y4L2_9FLAO</name>
<dbReference type="Proteomes" id="UP001070176">
    <property type="component" value="Unassembled WGS sequence"/>
</dbReference>
<dbReference type="RefSeq" id="WP_267281596.1">
    <property type="nucleotide sequence ID" value="NZ_JAOVZV010000014.1"/>
</dbReference>
<organism evidence="1 2">
    <name type="scientific">Chryseobacterium luquanense</name>
    <dbReference type="NCBI Taxonomy" id="2983766"/>
    <lineage>
        <taxon>Bacteria</taxon>
        <taxon>Pseudomonadati</taxon>
        <taxon>Bacteroidota</taxon>
        <taxon>Flavobacteriia</taxon>
        <taxon>Flavobacteriales</taxon>
        <taxon>Weeksellaceae</taxon>
        <taxon>Chryseobacterium group</taxon>
        <taxon>Chryseobacterium</taxon>
    </lineage>
</organism>
<gene>
    <name evidence="1" type="ORF">OEA66_12010</name>
</gene>